<dbReference type="InterPro" id="IPR006127">
    <property type="entry name" value="ZnuA-like"/>
</dbReference>
<evidence type="ECO:0000256" key="7">
    <source>
        <dbReference type="SAM" id="SignalP"/>
    </source>
</evidence>
<evidence type="ECO:0000256" key="2">
    <source>
        <dbReference type="ARBA" id="ARBA00015915"/>
    </source>
</evidence>
<comment type="similarity">
    <text evidence="1 6">Belongs to the bacterial solute-binding protein 9 family.</text>
</comment>
<organism evidence="8 10">
    <name type="scientific">Candidatus Liberibacter solanacearum</name>
    <dbReference type="NCBI Taxonomy" id="556287"/>
    <lineage>
        <taxon>Bacteria</taxon>
        <taxon>Pseudomonadati</taxon>
        <taxon>Pseudomonadota</taxon>
        <taxon>Alphaproteobacteria</taxon>
        <taxon>Hyphomicrobiales</taxon>
        <taxon>Rhizobiaceae</taxon>
        <taxon>Liberibacter</taxon>
    </lineage>
</organism>
<dbReference type="Gene3D" id="3.40.50.1980">
    <property type="entry name" value="Nitrogenase molybdenum iron protein domain"/>
    <property type="match status" value="2"/>
</dbReference>
<feature type="chain" id="PRO_5044540408" description="High-affinity zinc uptake system protein ZnuA" evidence="7">
    <location>
        <begin position="29"/>
        <end position="297"/>
    </location>
</feature>
<dbReference type="GO" id="GO:0007155">
    <property type="term" value="P:cell adhesion"/>
    <property type="evidence" value="ECO:0007669"/>
    <property type="project" value="InterPro"/>
</dbReference>
<keyword evidence="5" id="KW-0864">Zinc transport</keyword>
<dbReference type="InterPro" id="IPR006129">
    <property type="entry name" value="AdhesinB"/>
</dbReference>
<accession>A0A095BEY4</accession>
<dbReference type="EMBL" id="PKRU02000003">
    <property type="protein sequence ID" value="RPD37725.1"/>
    <property type="molecule type" value="Genomic_DNA"/>
</dbReference>
<dbReference type="AlphaFoldDB" id="A0A095BEY4"/>
<dbReference type="PANTHER" id="PTHR42953">
    <property type="entry name" value="HIGH-AFFINITY ZINC UPTAKE SYSTEM PROTEIN ZNUA-RELATED"/>
    <property type="match status" value="1"/>
</dbReference>
<keyword evidence="3 6" id="KW-0813">Transport</keyword>
<evidence type="ECO:0000313" key="8">
    <source>
        <dbReference type="EMBL" id="KJZ82053.1"/>
    </source>
</evidence>
<dbReference type="GO" id="GO:0006829">
    <property type="term" value="P:zinc ion transport"/>
    <property type="evidence" value="ECO:0007669"/>
    <property type="project" value="UniProtKB-KW"/>
</dbReference>
<keyword evidence="4 7" id="KW-0732">Signal</keyword>
<comment type="caution">
    <text evidence="8">The sequence shown here is derived from an EMBL/GenBank/DDBJ whole genome shotgun (WGS) entry which is preliminary data.</text>
</comment>
<evidence type="ECO:0000256" key="3">
    <source>
        <dbReference type="ARBA" id="ARBA00022448"/>
    </source>
</evidence>
<dbReference type="InterPro" id="IPR050492">
    <property type="entry name" value="Bact_metal-bind_prot9"/>
</dbReference>
<dbReference type="PANTHER" id="PTHR42953:SF3">
    <property type="entry name" value="HIGH-AFFINITY ZINC UPTAKE SYSTEM PROTEIN ZNUA"/>
    <property type="match status" value="1"/>
</dbReference>
<dbReference type="EMBL" id="JMTK01000002">
    <property type="protein sequence ID" value="KJZ82053.1"/>
    <property type="molecule type" value="Genomic_DNA"/>
</dbReference>
<dbReference type="Proteomes" id="UP000033731">
    <property type="component" value="Unassembled WGS sequence"/>
</dbReference>
<name>A0A095BEY4_9HYPH</name>
<protein>
    <recommendedName>
        <fullName evidence="2">High-affinity zinc uptake system protein ZnuA</fullName>
    </recommendedName>
</protein>
<feature type="signal peptide" evidence="7">
    <location>
        <begin position="1"/>
        <end position="28"/>
    </location>
</feature>
<keyword evidence="10" id="KW-1185">Reference proteome</keyword>
<reference evidence="8 10" key="1">
    <citation type="journal article" date="2015" name="Phytopathology">
        <title>Genomes of Candidatus Liberibacter solanacearum haplotype A from New Zealand and the USA suggest significant genome plasticity in the species.</title>
        <authorList>
            <person name="Thompson S.M."/>
            <person name="Johnson C.P."/>
            <person name="Lu A.Y."/>
            <person name="Frampton R.A."/>
            <person name="Sullivan K.L."/>
            <person name="Fiers M.W."/>
            <person name="Crowhurst R.N."/>
            <person name="Pitman A.R."/>
            <person name="Scott I."/>
            <person name="Gudmestad N.C."/>
            <person name="Smith G.R."/>
        </authorList>
    </citation>
    <scope>NUCLEOTIDE SEQUENCE [LARGE SCALE GENOMIC DNA]</scope>
    <source>
        <strain evidence="8 10">LsoNZ1</strain>
    </source>
</reference>
<gene>
    <name evidence="9" type="ORF">C0030_000750</name>
    <name evidence="8" type="ORF">DJ66_0787</name>
</gene>
<evidence type="ECO:0000313" key="11">
    <source>
        <dbReference type="Proteomes" id="UP000236895"/>
    </source>
</evidence>
<dbReference type="PATRIC" id="fig|556287.8.peg.785"/>
<dbReference type="InterPro" id="IPR006128">
    <property type="entry name" value="Lipoprotein_PsaA-like"/>
</dbReference>
<evidence type="ECO:0000313" key="9">
    <source>
        <dbReference type="EMBL" id="RPD37725.1"/>
    </source>
</evidence>
<dbReference type="RefSeq" id="WP_034442481.1">
    <property type="nucleotide sequence ID" value="NZ_JMTK01000002.1"/>
</dbReference>
<dbReference type="SUPFAM" id="SSF53807">
    <property type="entry name" value="Helical backbone' metal receptor"/>
    <property type="match status" value="1"/>
</dbReference>
<dbReference type="PRINTS" id="PR00691">
    <property type="entry name" value="ADHESINB"/>
</dbReference>
<dbReference type="Proteomes" id="UP000236895">
    <property type="component" value="Unassembled WGS sequence"/>
</dbReference>
<evidence type="ECO:0000313" key="10">
    <source>
        <dbReference type="Proteomes" id="UP000033731"/>
    </source>
</evidence>
<sequence>MKNTLISFIFFFPLLCATSRASSLQVVASIKPIHSIVASIMNGVGKPSLLVKGNSSPHEYSLRPSDTMMLKNADIIFWLGSEMEFFLVKPLDYVDKQSNIITLSNSPNLHKITLPQKQQDHHHGGAVVYDMHLWLAPINAKHMAHVIAKELIKNDPKNKEIYTKNEEDFGTKLDKLDKELHDILLPVQGKKIIVSHGAYRYFEKHYNLQIIDSVMPNTILLGAKSLQRIKDKIVSEKVSCLFYEPEFDSKIIQSIANNTGIIVGMLDPEGSLLPEGPDLYFQLLRNLSKSIAQNCIS</sequence>
<evidence type="ECO:0000256" key="6">
    <source>
        <dbReference type="RuleBase" id="RU003512"/>
    </source>
</evidence>
<keyword evidence="5" id="KW-0862">Zinc</keyword>
<evidence type="ECO:0000256" key="1">
    <source>
        <dbReference type="ARBA" id="ARBA00011028"/>
    </source>
</evidence>
<dbReference type="Pfam" id="PF01297">
    <property type="entry name" value="ZnuA"/>
    <property type="match status" value="1"/>
</dbReference>
<reference evidence="9 11" key="2">
    <citation type="submission" date="2018-11" db="EMBL/GenBank/DDBJ databases">
        <title>Genome Analysis of Haplotype D of Candidatus Liberibacter Solanacearum.</title>
        <authorList>
            <person name="Katsir L."/>
            <person name="Ruan Z."/>
            <person name="Santos Garcia D."/>
            <person name="Piasezky A."/>
            <person name="Jiang J."/>
            <person name="Sela N."/>
            <person name="Freilich S."/>
            <person name="Bahar O."/>
        </authorList>
    </citation>
    <scope>NUCLEOTIDE SEQUENCE [LARGE SCALE GENOMIC DNA]</scope>
    <source>
        <strain evidence="11">haplotype D1</strain>
        <strain evidence="9">ISR100</strain>
    </source>
</reference>
<evidence type="ECO:0000256" key="5">
    <source>
        <dbReference type="ARBA" id="ARBA00022906"/>
    </source>
</evidence>
<dbReference type="GO" id="GO:0046872">
    <property type="term" value="F:metal ion binding"/>
    <property type="evidence" value="ECO:0007669"/>
    <property type="project" value="InterPro"/>
</dbReference>
<dbReference type="PRINTS" id="PR00690">
    <property type="entry name" value="ADHESNFAMILY"/>
</dbReference>
<proteinExistence type="inferred from homology"/>
<evidence type="ECO:0000256" key="4">
    <source>
        <dbReference type="ARBA" id="ARBA00022729"/>
    </source>
</evidence>
<keyword evidence="5" id="KW-0406">Ion transport</keyword>